<dbReference type="PATRIC" id="fig|745776.4.peg.891"/>
<evidence type="ECO:0000256" key="1">
    <source>
        <dbReference type="SAM" id="MobiDB-lite"/>
    </source>
</evidence>
<dbReference type="PANTHER" id="PTHR34595:SF7">
    <property type="entry name" value="SLL1039 PROTEIN"/>
    <property type="match status" value="1"/>
</dbReference>
<evidence type="ECO:0000313" key="4">
    <source>
        <dbReference type="Proteomes" id="UP000007575"/>
    </source>
</evidence>
<dbReference type="Gene3D" id="3.40.50.11290">
    <property type="match status" value="1"/>
</dbReference>
<dbReference type="InterPro" id="IPR051680">
    <property type="entry name" value="ATP-dep_Glu-Cys_Ligase-2"/>
</dbReference>
<reference evidence="3 4" key="1">
    <citation type="journal article" date="2012" name="PLoS ONE">
        <title>Genome sequence and transcriptome analysis of the radioresistant bacterium Deinococcus gobiensis: insights into the extreme environmental adaptations.</title>
        <authorList>
            <person name="Yuan M."/>
            <person name="Chen M."/>
            <person name="Zhang W."/>
            <person name="Lu W."/>
            <person name="Wang J."/>
            <person name="Yang M."/>
            <person name="Zhao P."/>
            <person name="Tang R."/>
            <person name="Li X."/>
            <person name="Hao Y."/>
            <person name="Zhou Z."/>
            <person name="Zhan Y."/>
            <person name="Yu H."/>
            <person name="Teng C."/>
            <person name="Yan Y."/>
            <person name="Ping S."/>
            <person name="Wang Y."/>
            <person name="Lin M."/>
        </authorList>
    </citation>
    <scope>NUCLEOTIDE SEQUENCE [LARGE SCALE GENOMIC DNA]</scope>
    <source>
        <strain evidence="3 4">I-0</strain>
    </source>
</reference>
<dbReference type="STRING" id="745776.DGo_CA0869"/>
<protein>
    <recommendedName>
        <fullName evidence="2">Circularly permuted ATP-grasp type 2 domain-containing protein</fullName>
    </recommendedName>
</protein>
<dbReference type="InterPro" id="IPR025841">
    <property type="entry name" value="CP_ATPgrasp_2"/>
</dbReference>
<name>H8GYE3_DEIGI</name>
<gene>
    <name evidence="3" type="ordered locus">DGo_CA0869</name>
</gene>
<proteinExistence type="predicted"/>
<dbReference type="eggNOG" id="COG2308">
    <property type="taxonomic scope" value="Bacteria"/>
</dbReference>
<dbReference type="SUPFAM" id="SSF56059">
    <property type="entry name" value="Glutathione synthetase ATP-binding domain-like"/>
    <property type="match status" value="1"/>
</dbReference>
<dbReference type="EMBL" id="CP002191">
    <property type="protein sequence ID" value="AFD24796.1"/>
    <property type="molecule type" value="Genomic_DNA"/>
</dbReference>
<dbReference type="PANTHER" id="PTHR34595">
    <property type="entry name" value="BLR5612 PROTEIN"/>
    <property type="match status" value="1"/>
</dbReference>
<evidence type="ECO:0000259" key="2">
    <source>
        <dbReference type="Pfam" id="PF14403"/>
    </source>
</evidence>
<feature type="region of interest" description="Disordered" evidence="1">
    <location>
        <begin position="460"/>
        <end position="676"/>
    </location>
</feature>
<dbReference type="Pfam" id="PF14403">
    <property type="entry name" value="CP_ATPgrasp_2"/>
    <property type="match status" value="1"/>
</dbReference>
<sequence>MRYEPGNRFYDEMFTPDGQVRLHYQGAQEYIDRLGTAEFSRRHELLDMAFRNQGITFTVYGDALGTERTFPFDPVPRIIPAGEWAHVEAGLKQRVKALNAFLGDIYSSAQILGDGVIPAELVYTSSHFRREVHGVKVPQGIYTHVVGTDLIRDERGEYLVLEDNLRSPSGVSYLLANRQAMTRIYPGMFEDQGVRPVGHYATALLSLLRSMSPRDRGTVVVLTPGMYNSAYFEHAYLAQQMGVELVEGRDLFVDGGRVWMRTTGGRQQVDVIYRRVDDDFLDPLAFRRDSALGVAGLVDVYRQGRVAIANAIGTGVADDKAVYAYVPDMIRYYLGEAPILNNVPTYLGWNADHLEHILANAAELVIKAVGEAGGYGMLIGPAATREEVDTFLVKVRDNPRDFIAQPVVGLSRHPTFYPDSQEFEAAHIDLRPYILCGPKETTIVPGGLTRVALRRGSLVVNSSQGGGSKDTWVLEHDGPAAPQGMSQMMHGDALGTQSQSQSQYQGGFGAVPLGLSGPQGLGGQSPAQSQSQSQAQRGGGSQSQWQSQAQGPRQDEPPAGAPERSSAERRVQEHAAEQARVAAYEQSQVQYLAQSGGAAPGDTHPHQEQPGETPAPPPPHGSPEPAPEGQHSYQQQLEKRELDSEPRRAPRTDEVQGQHSYQQELEKGTLDQGEEN</sequence>
<dbReference type="Proteomes" id="UP000007575">
    <property type="component" value="Chromosome"/>
</dbReference>
<organism evidence="3 4">
    <name type="scientific">Deinococcus gobiensis (strain DSM 21396 / JCM 16679 / CGMCC 1.7299 / I-0)</name>
    <dbReference type="NCBI Taxonomy" id="745776"/>
    <lineage>
        <taxon>Bacteria</taxon>
        <taxon>Thermotogati</taxon>
        <taxon>Deinococcota</taxon>
        <taxon>Deinococci</taxon>
        <taxon>Deinococcales</taxon>
        <taxon>Deinococcaceae</taxon>
        <taxon>Deinococcus</taxon>
    </lineage>
</organism>
<dbReference type="Gene3D" id="3.30.1490.270">
    <property type="match status" value="1"/>
</dbReference>
<feature type="compositionally biased region" description="Basic and acidic residues" evidence="1">
    <location>
        <begin position="565"/>
        <end position="577"/>
    </location>
</feature>
<dbReference type="KEGG" id="dgo:DGo_CA0869"/>
<feature type="compositionally biased region" description="Basic and acidic residues" evidence="1">
    <location>
        <begin position="637"/>
        <end position="656"/>
    </location>
</feature>
<keyword evidence="4" id="KW-1185">Reference proteome</keyword>
<dbReference type="HOGENOM" id="CLU_017048_1_0_0"/>
<feature type="domain" description="Circularly permuted ATP-grasp type 2" evidence="2">
    <location>
        <begin position="76"/>
        <end position="452"/>
    </location>
</feature>
<accession>H8GYE3</accession>
<evidence type="ECO:0000313" key="3">
    <source>
        <dbReference type="EMBL" id="AFD24796.1"/>
    </source>
</evidence>
<feature type="compositionally biased region" description="Pro residues" evidence="1">
    <location>
        <begin position="613"/>
        <end position="626"/>
    </location>
</feature>
<dbReference type="AlphaFoldDB" id="H8GYE3"/>
<feature type="compositionally biased region" description="Low complexity" evidence="1">
    <location>
        <begin position="524"/>
        <end position="552"/>
    </location>
</feature>